<gene>
    <name evidence="1" type="ORF">MCNS_22090</name>
</gene>
<evidence type="ECO:0000313" key="1">
    <source>
        <dbReference type="EMBL" id="BBZ39146.1"/>
    </source>
</evidence>
<accession>A0A1X1TDF9</accession>
<dbReference type="Proteomes" id="UP000467385">
    <property type="component" value="Chromosome"/>
</dbReference>
<dbReference type="STRING" id="44010.AWC00_11550"/>
<dbReference type="AlphaFoldDB" id="A0A1X1TDF9"/>
<dbReference type="Pfam" id="PF11139">
    <property type="entry name" value="SfLAP"/>
    <property type="match status" value="1"/>
</dbReference>
<protein>
    <submittedName>
        <fullName evidence="1">Uncharacterized protein</fullName>
    </submittedName>
</protein>
<organism evidence="1 2">
    <name type="scientific">Mycobacterium conspicuum</name>
    <dbReference type="NCBI Taxonomy" id="44010"/>
    <lineage>
        <taxon>Bacteria</taxon>
        <taxon>Bacillati</taxon>
        <taxon>Actinomycetota</taxon>
        <taxon>Actinomycetes</taxon>
        <taxon>Mycobacteriales</taxon>
        <taxon>Mycobacteriaceae</taxon>
        <taxon>Mycobacterium</taxon>
    </lineage>
</organism>
<name>A0A1X1TDF9_9MYCO</name>
<dbReference type="EMBL" id="AP022613">
    <property type="protein sequence ID" value="BBZ39146.1"/>
    <property type="molecule type" value="Genomic_DNA"/>
</dbReference>
<dbReference type="InterPro" id="IPR021315">
    <property type="entry name" value="Gap/Sap"/>
</dbReference>
<proteinExistence type="predicted"/>
<dbReference type="RefSeq" id="WP_085232786.1">
    <property type="nucleotide sequence ID" value="NZ_AP022613.1"/>
</dbReference>
<keyword evidence="2" id="KW-1185">Reference proteome</keyword>
<dbReference type="OrthoDB" id="4627516at2"/>
<reference evidence="1 2" key="1">
    <citation type="journal article" date="2019" name="Emerg. Microbes Infect.">
        <title>Comprehensive subspecies identification of 175 nontuberculous mycobacteria species based on 7547 genomic profiles.</title>
        <authorList>
            <person name="Matsumoto Y."/>
            <person name="Kinjo T."/>
            <person name="Motooka D."/>
            <person name="Nabeya D."/>
            <person name="Jung N."/>
            <person name="Uechi K."/>
            <person name="Horii T."/>
            <person name="Iida T."/>
            <person name="Fujita J."/>
            <person name="Nakamura S."/>
        </authorList>
    </citation>
    <scope>NUCLEOTIDE SEQUENCE [LARGE SCALE GENOMIC DNA]</scope>
    <source>
        <strain evidence="1 2">JCM 14738</strain>
    </source>
</reference>
<evidence type="ECO:0000313" key="2">
    <source>
        <dbReference type="Proteomes" id="UP000467385"/>
    </source>
</evidence>
<sequence>MWGTVLFFALICAVEPTRIGVAAMLVALPRPFRNLLAFWAGLVLSGGALALVGMVLLRDYLPRIVQAVRFATSSPALPPIKIAFGVLAISIAAMLVARSRVRQMAPLAPVPVPVGGPSGLELQPDPPSALSVRALVRGSWTTLVENGSVGMAFMAGLATSAPPLEFWPAVLAILASGATAGTQASAVLLFLLVAYAIAEIPLICYLAAPSKTRTVVTRVHNGLRVHRRPIFLSCLGAFGVMLIANGVGCL</sequence>